<comment type="caution">
    <text evidence="1">The sequence shown here is derived from an EMBL/GenBank/DDBJ whole genome shotgun (WGS) entry which is preliminary data.</text>
</comment>
<accession>A0ACC1YI88</accession>
<dbReference type="Proteomes" id="UP001164539">
    <property type="component" value="Chromosome 3"/>
</dbReference>
<proteinExistence type="predicted"/>
<reference evidence="1 2" key="1">
    <citation type="journal article" date="2023" name="Science">
        <title>Complex scaffold remodeling in plant triterpene biosynthesis.</title>
        <authorList>
            <person name="De La Pena R."/>
            <person name="Hodgson H."/>
            <person name="Liu J.C."/>
            <person name="Stephenson M.J."/>
            <person name="Martin A.C."/>
            <person name="Owen C."/>
            <person name="Harkess A."/>
            <person name="Leebens-Mack J."/>
            <person name="Jimenez L.E."/>
            <person name="Osbourn A."/>
            <person name="Sattely E.S."/>
        </authorList>
    </citation>
    <scope>NUCLEOTIDE SEQUENCE [LARGE SCALE GENOMIC DNA]</scope>
    <source>
        <strain evidence="2">cv. JPN11</strain>
        <tissue evidence="1">Leaf</tissue>
    </source>
</reference>
<organism evidence="1 2">
    <name type="scientific">Melia azedarach</name>
    <name type="common">Chinaberry tree</name>
    <dbReference type="NCBI Taxonomy" id="155640"/>
    <lineage>
        <taxon>Eukaryota</taxon>
        <taxon>Viridiplantae</taxon>
        <taxon>Streptophyta</taxon>
        <taxon>Embryophyta</taxon>
        <taxon>Tracheophyta</taxon>
        <taxon>Spermatophyta</taxon>
        <taxon>Magnoliopsida</taxon>
        <taxon>eudicotyledons</taxon>
        <taxon>Gunneridae</taxon>
        <taxon>Pentapetalae</taxon>
        <taxon>rosids</taxon>
        <taxon>malvids</taxon>
        <taxon>Sapindales</taxon>
        <taxon>Meliaceae</taxon>
        <taxon>Melia</taxon>
    </lineage>
</organism>
<evidence type="ECO:0000313" key="1">
    <source>
        <dbReference type="EMBL" id="KAJ4722738.1"/>
    </source>
</evidence>
<protein>
    <submittedName>
        <fullName evidence="1">ENTH domain-containing protein</fullName>
    </submittedName>
</protein>
<sequence>MSSNGWNLPGDENPNGFNRAPLNNSNSIQEYCEICHQVFDSIEALTNHYDTHHREDEHDDRDMGQENFPEAQAVGQNNYVVVQSQVALQSQRSLAFGLDQNQNLIPQGLPFVRSSYTIIQQRQIQPVAHQVERRQNFAPPNMIRPDRAFVAQQNQPAIVPDEIELDFSDEENNNNGSINLNLTLEASFDVDDYWRIVDVLHRRFNWGANMQKRSENVLRLLEGGQTLKEARLKAIRITSEIQGFGSCTGSPPSSIVSPSSSEASGASFGSYVSSNSTWNDSNDQLKKLAQLSPSKAMTNYSQGGIPEEKPKNNTFEGLHLWSSPRAEEAGSLIEADYDENELESNGLFRGICSKLAAMSPSKRLNGEKVPFRSFSDISRKSGLKKLERQNSAGY</sequence>
<gene>
    <name evidence="1" type="ORF">OWV82_006186</name>
</gene>
<evidence type="ECO:0000313" key="2">
    <source>
        <dbReference type="Proteomes" id="UP001164539"/>
    </source>
</evidence>
<dbReference type="EMBL" id="CM051396">
    <property type="protein sequence ID" value="KAJ4722738.1"/>
    <property type="molecule type" value="Genomic_DNA"/>
</dbReference>
<name>A0ACC1YI88_MELAZ</name>
<keyword evidence="2" id="KW-1185">Reference proteome</keyword>